<feature type="region of interest" description="Disordered" evidence="2">
    <location>
        <begin position="131"/>
        <end position="171"/>
    </location>
</feature>
<dbReference type="InterPro" id="IPR029071">
    <property type="entry name" value="Ubiquitin-like_domsf"/>
</dbReference>
<dbReference type="InterPro" id="IPR048945">
    <property type="entry name" value="RASSF8/10_RA"/>
</dbReference>
<comment type="caution">
    <text evidence="4">The sequence shown here is derived from an EMBL/GenBank/DDBJ whole genome shotgun (WGS) entry which is preliminary data.</text>
</comment>
<feature type="compositionally biased region" description="Basic and acidic residues" evidence="2">
    <location>
        <begin position="161"/>
        <end position="170"/>
    </location>
</feature>
<accession>A0ABV0NYM4</accession>
<reference evidence="4 5" key="1">
    <citation type="submission" date="2021-06" db="EMBL/GenBank/DDBJ databases">
        <authorList>
            <person name="Palmer J.M."/>
        </authorList>
    </citation>
    <scope>NUCLEOTIDE SEQUENCE [LARGE SCALE GENOMIC DNA]</scope>
    <source>
        <strain evidence="4 5">GA_2019</strain>
        <tissue evidence="4">Muscle</tissue>
    </source>
</reference>
<name>A0ABV0NYM4_9TELE</name>
<evidence type="ECO:0000313" key="4">
    <source>
        <dbReference type="EMBL" id="MEQ2176556.1"/>
    </source>
</evidence>
<dbReference type="InterPro" id="IPR000159">
    <property type="entry name" value="RA_dom"/>
</dbReference>
<dbReference type="PANTHER" id="PTHR15286:SF11">
    <property type="entry name" value="RAS ASSOCIATION DOMAIN-CONTAINING PROTEIN 7"/>
    <property type="match status" value="1"/>
</dbReference>
<dbReference type="EMBL" id="JAHRIO010054200">
    <property type="protein sequence ID" value="MEQ2176556.1"/>
    <property type="molecule type" value="Genomic_DNA"/>
</dbReference>
<feature type="non-terminal residue" evidence="4">
    <location>
        <position position="1"/>
    </location>
</feature>
<dbReference type="PROSITE" id="PS50200">
    <property type="entry name" value="RA"/>
    <property type="match status" value="1"/>
</dbReference>
<dbReference type="Gene3D" id="3.10.20.90">
    <property type="entry name" value="Phosphatidylinositol 3-kinase Catalytic Subunit, Chain A, domain 1"/>
    <property type="match status" value="1"/>
</dbReference>
<feature type="coiled-coil region" evidence="1">
    <location>
        <begin position="182"/>
        <end position="209"/>
    </location>
</feature>
<dbReference type="SMART" id="SM00314">
    <property type="entry name" value="RA"/>
    <property type="match status" value="1"/>
</dbReference>
<organism evidence="4 5">
    <name type="scientific">Goodea atripinnis</name>
    <dbReference type="NCBI Taxonomy" id="208336"/>
    <lineage>
        <taxon>Eukaryota</taxon>
        <taxon>Metazoa</taxon>
        <taxon>Chordata</taxon>
        <taxon>Craniata</taxon>
        <taxon>Vertebrata</taxon>
        <taxon>Euteleostomi</taxon>
        <taxon>Actinopterygii</taxon>
        <taxon>Neopterygii</taxon>
        <taxon>Teleostei</taxon>
        <taxon>Neoteleostei</taxon>
        <taxon>Acanthomorphata</taxon>
        <taxon>Ovalentaria</taxon>
        <taxon>Atherinomorphae</taxon>
        <taxon>Cyprinodontiformes</taxon>
        <taxon>Goodeidae</taxon>
        <taxon>Goodea</taxon>
    </lineage>
</organism>
<feature type="domain" description="Ras-associating" evidence="3">
    <location>
        <begin position="9"/>
        <end position="88"/>
    </location>
</feature>
<proteinExistence type="predicted"/>
<dbReference type="SUPFAM" id="SSF54236">
    <property type="entry name" value="Ubiquitin-like"/>
    <property type="match status" value="1"/>
</dbReference>
<dbReference type="InterPro" id="IPR033593">
    <property type="entry name" value="N-RASSF"/>
</dbReference>
<gene>
    <name evidence="4" type="ORF">GOODEAATRI_029148</name>
</gene>
<evidence type="ECO:0000313" key="5">
    <source>
        <dbReference type="Proteomes" id="UP001476798"/>
    </source>
</evidence>
<protein>
    <recommendedName>
        <fullName evidence="3">Ras-associating domain-containing protein</fullName>
    </recommendedName>
</protein>
<evidence type="ECO:0000256" key="2">
    <source>
        <dbReference type="SAM" id="MobiDB-lite"/>
    </source>
</evidence>
<evidence type="ECO:0000259" key="3">
    <source>
        <dbReference type="PROSITE" id="PS50200"/>
    </source>
</evidence>
<sequence length="331" mass="37461">VTVRSVMELKVWVDGVIRVVCGLSLNTSCQEVVISLAQATGQTGRYVLIRNFRGLERPLVADDCPMHMLAQMGQLAAEVHFILRRTGPSLSDGPHKPTKESHPLLAVPSEPELFKHKGPQKALTFNLGASTLPRRTKPSRNWSPTLGESAEVHASPGTFQDRPDSVKKPPYDPQNEEMFRQILQQQKMLHDLEVQIEALEKETELWEQNVTSSPVPDPTPDLTENLQQLEFCLKQYEIHSSIDDQSYEIKVLQTRTDHLEQDLQDRAQTNSQSPEEEGIRLTNEALKSLTQELHNRLQLGEDLDTALAETEWNLQTAEERVKVYLNIYNSG</sequence>
<dbReference type="PANTHER" id="PTHR15286">
    <property type="entry name" value="RAS-ASSOCIATING DOMAIN CONTAINING PROTEIN"/>
    <property type="match status" value="1"/>
</dbReference>
<evidence type="ECO:0000256" key="1">
    <source>
        <dbReference type="SAM" id="Coils"/>
    </source>
</evidence>
<keyword evidence="5" id="KW-1185">Reference proteome</keyword>
<dbReference type="Proteomes" id="UP001476798">
    <property type="component" value="Unassembled WGS sequence"/>
</dbReference>
<keyword evidence="1" id="KW-0175">Coiled coil</keyword>
<dbReference type="Pfam" id="PF21712">
    <property type="entry name" value="RASSF8-10_RA"/>
    <property type="match status" value="1"/>
</dbReference>